<organism evidence="3 4">
    <name type="scientific">Liquidambar formosana</name>
    <name type="common">Formosan gum</name>
    <dbReference type="NCBI Taxonomy" id="63359"/>
    <lineage>
        <taxon>Eukaryota</taxon>
        <taxon>Viridiplantae</taxon>
        <taxon>Streptophyta</taxon>
        <taxon>Embryophyta</taxon>
        <taxon>Tracheophyta</taxon>
        <taxon>Spermatophyta</taxon>
        <taxon>Magnoliopsida</taxon>
        <taxon>eudicotyledons</taxon>
        <taxon>Gunneridae</taxon>
        <taxon>Pentapetalae</taxon>
        <taxon>Saxifragales</taxon>
        <taxon>Altingiaceae</taxon>
        <taxon>Liquidambar</taxon>
    </lineage>
</organism>
<feature type="region of interest" description="Disordered" evidence="1">
    <location>
        <begin position="84"/>
        <end position="115"/>
    </location>
</feature>
<evidence type="ECO:0000313" key="4">
    <source>
        <dbReference type="Proteomes" id="UP001415857"/>
    </source>
</evidence>
<evidence type="ECO:0000256" key="1">
    <source>
        <dbReference type="SAM" id="MobiDB-lite"/>
    </source>
</evidence>
<keyword evidence="2" id="KW-1133">Transmembrane helix</keyword>
<comment type="caution">
    <text evidence="3">The sequence shown here is derived from an EMBL/GenBank/DDBJ whole genome shotgun (WGS) entry which is preliminary data.</text>
</comment>
<protein>
    <submittedName>
        <fullName evidence="3">Uncharacterized protein</fullName>
    </submittedName>
</protein>
<gene>
    <name evidence="3" type="ORF">L1049_027602</name>
</gene>
<dbReference type="InterPro" id="IPR038821">
    <property type="entry name" value="CLE45-like"/>
</dbReference>
<proteinExistence type="predicted"/>
<evidence type="ECO:0000256" key="2">
    <source>
        <dbReference type="SAM" id="Phobius"/>
    </source>
</evidence>
<reference evidence="3 4" key="1">
    <citation type="journal article" date="2024" name="Plant J.">
        <title>Genome sequences and population genomics reveal climatic adaptation and genomic divergence between two closely related sweetgum species.</title>
        <authorList>
            <person name="Xu W.Q."/>
            <person name="Ren C.Q."/>
            <person name="Zhang X.Y."/>
            <person name="Comes H.P."/>
            <person name="Liu X.H."/>
            <person name="Li Y.G."/>
            <person name="Kettle C.J."/>
            <person name="Jalonen R."/>
            <person name="Gaisberger H."/>
            <person name="Ma Y.Z."/>
            <person name="Qiu Y.X."/>
        </authorList>
    </citation>
    <scope>NUCLEOTIDE SEQUENCE [LARGE SCALE GENOMIC DNA]</scope>
    <source>
        <strain evidence="3">Hangzhou</strain>
    </source>
</reference>
<keyword evidence="2" id="KW-0472">Membrane</keyword>
<keyword evidence="2" id="KW-0812">Transmembrane</keyword>
<dbReference type="PANTHER" id="PTHR36726">
    <property type="entry name" value="CLAVATA3/ESR (CLE)-RELATED PROTEIN 45"/>
    <property type="match status" value="1"/>
</dbReference>
<sequence>MGLTAAFVLLGELVGLAENRNMGFSAYRVVILLVCIVFLAVQPEKVDGLKSIDLALKWDKGQLLFLRNSRILNAVAVEDLPTKPSLAPAPSMMFDPNQSDKRRVRRGSDPIHNRC</sequence>
<name>A0AAP0RJF1_LIQFO</name>
<evidence type="ECO:0000313" key="3">
    <source>
        <dbReference type="EMBL" id="KAK9278045.1"/>
    </source>
</evidence>
<feature type="transmembrane region" description="Helical" evidence="2">
    <location>
        <begin position="25"/>
        <end position="41"/>
    </location>
</feature>
<feature type="compositionally biased region" description="Basic and acidic residues" evidence="1">
    <location>
        <begin position="98"/>
        <end position="115"/>
    </location>
</feature>
<keyword evidence="4" id="KW-1185">Reference proteome</keyword>
<dbReference type="AlphaFoldDB" id="A0AAP0RJF1"/>
<dbReference type="EMBL" id="JBBPBK010000009">
    <property type="protein sequence ID" value="KAK9278045.1"/>
    <property type="molecule type" value="Genomic_DNA"/>
</dbReference>
<dbReference type="PANTHER" id="PTHR36726:SF5">
    <property type="entry name" value="CLAVATA3_ESR (CLE) GENE FAMILY MEMBER MTCLE11"/>
    <property type="match status" value="1"/>
</dbReference>
<accession>A0AAP0RJF1</accession>
<dbReference type="Proteomes" id="UP001415857">
    <property type="component" value="Unassembled WGS sequence"/>
</dbReference>